<protein>
    <submittedName>
        <fullName evidence="2">DUF4181 domain-containing protein</fullName>
    </submittedName>
</protein>
<keyword evidence="1" id="KW-0812">Transmembrane</keyword>
<comment type="caution">
    <text evidence="2">The sequence shown here is derived from an EMBL/GenBank/DDBJ whole genome shotgun (WGS) entry which is preliminary data.</text>
</comment>
<organism evidence="2 3">
    <name type="scientific">Cohnella endophytica</name>
    <dbReference type="NCBI Taxonomy" id="2419778"/>
    <lineage>
        <taxon>Bacteria</taxon>
        <taxon>Bacillati</taxon>
        <taxon>Bacillota</taxon>
        <taxon>Bacilli</taxon>
        <taxon>Bacillales</taxon>
        <taxon>Paenibacillaceae</taxon>
        <taxon>Cohnella</taxon>
    </lineage>
</organism>
<dbReference type="InterPro" id="IPR025441">
    <property type="entry name" value="DUF4181"/>
</dbReference>
<feature type="transmembrane region" description="Helical" evidence="1">
    <location>
        <begin position="106"/>
        <end position="124"/>
    </location>
</feature>
<dbReference type="OrthoDB" id="2626526at2"/>
<evidence type="ECO:0000256" key="1">
    <source>
        <dbReference type="SAM" id="Phobius"/>
    </source>
</evidence>
<feature type="transmembrane region" description="Helical" evidence="1">
    <location>
        <begin position="12"/>
        <end position="29"/>
    </location>
</feature>
<dbReference type="AlphaFoldDB" id="A0A494XTI1"/>
<keyword evidence="1" id="KW-0472">Membrane</keyword>
<name>A0A494XTI1_9BACL</name>
<dbReference type="Pfam" id="PF13789">
    <property type="entry name" value="DUF4181"/>
    <property type="match status" value="1"/>
</dbReference>
<sequence length="125" mass="14593">MTNSISNIQSTGLPMSLLLILLVLIELTIKKYFLVEELNKISDTDGKNINRWVKGLLAFISLFIFFFVLDTTNINTLKWFWLILFLVAMGQHAFMEWRYLKGSKEYITSLIKLAVGLIYIFIFLF</sequence>
<dbReference type="RefSeq" id="WP_120977866.1">
    <property type="nucleotide sequence ID" value="NZ_RBZM01000006.1"/>
</dbReference>
<keyword evidence="3" id="KW-1185">Reference proteome</keyword>
<dbReference type="Proteomes" id="UP000282076">
    <property type="component" value="Unassembled WGS sequence"/>
</dbReference>
<evidence type="ECO:0000313" key="2">
    <source>
        <dbReference type="EMBL" id="RKP53122.1"/>
    </source>
</evidence>
<evidence type="ECO:0000313" key="3">
    <source>
        <dbReference type="Proteomes" id="UP000282076"/>
    </source>
</evidence>
<feature type="transmembrane region" description="Helical" evidence="1">
    <location>
        <begin position="76"/>
        <end position="94"/>
    </location>
</feature>
<reference evidence="2 3" key="1">
    <citation type="submission" date="2018-10" db="EMBL/GenBank/DDBJ databases">
        <title>Cohnella sp. M2MS4P-1, whole genome shotgun sequence.</title>
        <authorList>
            <person name="Tuo L."/>
        </authorList>
    </citation>
    <scope>NUCLEOTIDE SEQUENCE [LARGE SCALE GENOMIC DNA]</scope>
    <source>
        <strain evidence="2 3">M2MS4P-1</strain>
    </source>
</reference>
<gene>
    <name evidence="2" type="ORF">D7Z26_15445</name>
</gene>
<dbReference type="EMBL" id="RBZM01000006">
    <property type="protein sequence ID" value="RKP53122.1"/>
    <property type="molecule type" value="Genomic_DNA"/>
</dbReference>
<proteinExistence type="predicted"/>
<accession>A0A494XTI1</accession>
<feature type="transmembrane region" description="Helical" evidence="1">
    <location>
        <begin position="49"/>
        <end position="69"/>
    </location>
</feature>
<keyword evidence="1" id="KW-1133">Transmembrane helix</keyword>